<dbReference type="Proteomes" id="UP000186594">
    <property type="component" value="Unassembled WGS sequence"/>
</dbReference>
<protein>
    <submittedName>
        <fullName evidence="1">Uncharacterized protein</fullName>
    </submittedName>
</protein>
<proteinExistence type="predicted"/>
<organism evidence="1 2">
    <name type="scientific">Neolecta irregularis (strain DAH-3)</name>
    <dbReference type="NCBI Taxonomy" id="1198029"/>
    <lineage>
        <taxon>Eukaryota</taxon>
        <taxon>Fungi</taxon>
        <taxon>Dikarya</taxon>
        <taxon>Ascomycota</taxon>
        <taxon>Taphrinomycotina</taxon>
        <taxon>Neolectales</taxon>
        <taxon>Neolectaceae</taxon>
        <taxon>Neolecta</taxon>
    </lineage>
</organism>
<keyword evidence="2" id="KW-1185">Reference proteome</keyword>
<accession>A0A1U7LJB4</accession>
<reference evidence="1 2" key="1">
    <citation type="submission" date="2016-04" db="EMBL/GenBank/DDBJ databases">
        <title>Evolutionary innovation and constraint leading to complex multicellularity in the Ascomycota.</title>
        <authorList>
            <person name="Cisse O."/>
            <person name="Nguyen A."/>
            <person name="Hewitt D.A."/>
            <person name="Jedd G."/>
            <person name="Stajich J.E."/>
        </authorList>
    </citation>
    <scope>NUCLEOTIDE SEQUENCE [LARGE SCALE GENOMIC DNA]</scope>
    <source>
        <strain evidence="1 2">DAH-3</strain>
    </source>
</reference>
<gene>
    <name evidence="1" type="ORF">NEOLI_002390</name>
</gene>
<comment type="caution">
    <text evidence="1">The sequence shown here is derived from an EMBL/GenBank/DDBJ whole genome shotgun (WGS) entry which is preliminary data.</text>
</comment>
<evidence type="ECO:0000313" key="1">
    <source>
        <dbReference type="EMBL" id="OLL22745.1"/>
    </source>
</evidence>
<dbReference type="EMBL" id="LXFE01002858">
    <property type="protein sequence ID" value="OLL22745.1"/>
    <property type="molecule type" value="Genomic_DNA"/>
</dbReference>
<name>A0A1U7LJB4_NEOID</name>
<sequence>MLRIQHGRLFQALGRFRANPNISYPAPKRYIFTNHVVSIPKVARVQPSFSSQTFDIDSDIKKQIYENSIRIEARNLLQKFCSRYTSPSSSGLADITAPHFQTYIHEKKPSVQNILKIHSAVIFRRRWRVGHPEMWSPFFQLNQRFINNLRDNEDIVVIWREEHKYDAIVSIQLQDSEVFIGDRDDLEISEAVNDEQGLIPVIDVKINLSLEGDKLHDVYIRLEKPGHHWIIGDIDYFYTNNFLQHMNKWFGVAPIFGKRRRVLLPKQVL</sequence>
<evidence type="ECO:0000313" key="2">
    <source>
        <dbReference type="Proteomes" id="UP000186594"/>
    </source>
</evidence>
<dbReference type="AlphaFoldDB" id="A0A1U7LJB4"/>